<dbReference type="EMBL" id="ODYU01011635">
    <property type="protein sequence ID" value="SOQ57507.1"/>
    <property type="molecule type" value="Genomic_DNA"/>
</dbReference>
<reference evidence="1" key="1">
    <citation type="submission" date="2016-07" db="EMBL/GenBank/DDBJ databases">
        <authorList>
            <person name="Bretaudeau A."/>
        </authorList>
    </citation>
    <scope>NUCLEOTIDE SEQUENCE</scope>
    <source>
        <strain evidence="1">Rice</strain>
        <tissue evidence="1">Whole body</tissue>
    </source>
</reference>
<proteinExistence type="predicted"/>
<dbReference type="AlphaFoldDB" id="A0A2H1WWZ3"/>
<sequence length="129" mass="14266">MKSRAAKQNHMDKDLSPYVSRLRRIYRKPLTTACQPRFSPASLVGAFTNIQVHIHMIPRPETTICGSYKELPRAGNEPTIRCATASCPATALTVQSIQFKSEVAPLMCGYKTSGGLSTSHNRLDTLPYI</sequence>
<name>A0A2H1WWZ3_SPOFR</name>
<evidence type="ECO:0000313" key="1">
    <source>
        <dbReference type="EMBL" id="SOQ57507.1"/>
    </source>
</evidence>
<accession>A0A2H1WWZ3</accession>
<protein>
    <submittedName>
        <fullName evidence="1">SFRICE_026660</fullName>
    </submittedName>
</protein>
<organism evidence="1">
    <name type="scientific">Spodoptera frugiperda</name>
    <name type="common">Fall armyworm</name>
    <dbReference type="NCBI Taxonomy" id="7108"/>
    <lineage>
        <taxon>Eukaryota</taxon>
        <taxon>Metazoa</taxon>
        <taxon>Ecdysozoa</taxon>
        <taxon>Arthropoda</taxon>
        <taxon>Hexapoda</taxon>
        <taxon>Insecta</taxon>
        <taxon>Pterygota</taxon>
        <taxon>Neoptera</taxon>
        <taxon>Endopterygota</taxon>
        <taxon>Lepidoptera</taxon>
        <taxon>Glossata</taxon>
        <taxon>Ditrysia</taxon>
        <taxon>Noctuoidea</taxon>
        <taxon>Noctuidae</taxon>
        <taxon>Amphipyrinae</taxon>
        <taxon>Spodoptera</taxon>
    </lineage>
</organism>
<gene>
    <name evidence="1" type="ORF">SFRICE_026660</name>
</gene>